<comment type="caution">
    <text evidence="2">The sequence shown here is derived from an EMBL/GenBank/DDBJ whole genome shotgun (WGS) entry which is preliminary data.</text>
</comment>
<dbReference type="GO" id="GO:0005886">
    <property type="term" value="C:plasma membrane"/>
    <property type="evidence" value="ECO:0007669"/>
    <property type="project" value="UniProtKB-SubCell"/>
</dbReference>
<name>A0AA43Q411_9GAMM</name>
<accession>A0AA43Q411</accession>
<keyword evidence="1" id="KW-1133">Transmembrane helix</keyword>
<gene>
    <name evidence="2" type="ORF">PSU93_08415</name>
</gene>
<dbReference type="InterPro" id="IPR021913">
    <property type="entry name" value="DUF3526"/>
</dbReference>
<feature type="transmembrane region" description="Helical" evidence="1">
    <location>
        <begin position="422"/>
        <end position="445"/>
    </location>
</feature>
<protein>
    <submittedName>
        <fullName evidence="2">DUF3526 domain-containing protein</fullName>
    </submittedName>
</protein>
<dbReference type="Pfam" id="PF12040">
    <property type="entry name" value="DUF3526"/>
    <property type="match status" value="1"/>
</dbReference>
<keyword evidence="1" id="KW-0472">Membrane</keyword>
<sequence length="452" mass="49715">MMPLLPAEWRRFIRNPVNLWVIAAFFILLAASAISSGLAASEFRARALPSQHTAAGTQVRAEMHDAPGTGQGGYTSKLADSTTVRLPALGGLALSVRQVDLLGSALRISSRSRYTDSRNSDQLFNPLLRELGLPDFATVLALLLPLTVIAVSYGMVQEDRERGVWRLVCAQMAQPWRLVFTALVVRWVMVLVPVVAASLLAFMLDSGSTLYAASYWLVFVGLFTGLWIAIAGLFLLLPVSSGAAAVGLLGVWLVTTFALPAGLSWAANGEQAMPSRLEAIVDIRLVQAQTATQQAGLLSVWYRAHPDIPPVTEPPREIAGLPANLELDSKVRPLMYRFDEVRKAHFEFMERWSALSPGLAVVLTADRLAGIDAPRYAEYIDTVNQFEDRWRAFFVRRIIGKQAMSTSDYQQQPIFKPLLTAATAWTVLVRQLLVGIFLLGGLIMLRKRFAKP</sequence>
<dbReference type="EMBL" id="JAQSDF010000022">
    <property type="protein sequence ID" value="MDI1231156.1"/>
    <property type="molecule type" value="Genomic_DNA"/>
</dbReference>
<feature type="transmembrane region" description="Helical" evidence="1">
    <location>
        <begin position="136"/>
        <end position="156"/>
    </location>
</feature>
<reference evidence="2" key="1">
    <citation type="submission" date="2023-01" db="EMBL/GenBank/DDBJ databases">
        <title>Biogeochemical cycle of methane in antarctic sediments.</title>
        <authorList>
            <person name="Roldan D.M."/>
            <person name="Menes R.J."/>
        </authorList>
    </citation>
    <scope>NUCLEOTIDE SEQUENCE [LARGE SCALE GENOMIC DNA]</scope>
    <source>
        <strain evidence="2">K-2018 MAG008</strain>
    </source>
</reference>
<feature type="transmembrane region" description="Helical" evidence="1">
    <location>
        <begin position="177"/>
        <end position="203"/>
    </location>
</feature>
<organism evidence="2 3">
    <name type="scientific">Candidatus Methylobacter titanis</name>
    <dbReference type="NCBI Taxonomy" id="3053457"/>
    <lineage>
        <taxon>Bacteria</taxon>
        <taxon>Pseudomonadati</taxon>
        <taxon>Pseudomonadota</taxon>
        <taxon>Gammaproteobacteria</taxon>
        <taxon>Methylococcales</taxon>
        <taxon>Methylococcaceae</taxon>
        <taxon>Methylobacter</taxon>
    </lineage>
</organism>
<evidence type="ECO:0000256" key="1">
    <source>
        <dbReference type="SAM" id="Phobius"/>
    </source>
</evidence>
<dbReference type="AlphaFoldDB" id="A0AA43Q411"/>
<keyword evidence="1" id="KW-0812">Transmembrane</keyword>
<evidence type="ECO:0000313" key="3">
    <source>
        <dbReference type="Proteomes" id="UP001160519"/>
    </source>
</evidence>
<dbReference type="Proteomes" id="UP001160519">
    <property type="component" value="Unassembled WGS sequence"/>
</dbReference>
<feature type="transmembrane region" description="Helical" evidence="1">
    <location>
        <begin position="215"/>
        <end position="237"/>
    </location>
</feature>
<feature type="transmembrane region" description="Helical" evidence="1">
    <location>
        <begin position="244"/>
        <end position="267"/>
    </location>
</feature>
<dbReference type="GO" id="GO:0140359">
    <property type="term" value="F:ABC-type transporter activity"/>
    <property type="evidence" value="ECO:0007669"/>
    <property type="project" value="InterPro"/>
</dbReference>
<evidence type="ECO:0000313" key="2">
    <source>
        <dbReference type="EMBL" id="MDI1231156.1"/>
    </source>
</evidence>
<keyword evidence="3" id="KW-1185">Reference proteome</keyword>
<proteinExistence type="predicted"/>